<gene>
    <name evidence="1" type="ORF">AAFF_G00344420</name>
</gene>
<reference evidence="1" key="1">
    <citation type="journal article" date="2023" name="Science">
        <title>Genome structures resolve the early diversification of teleost fishes.</title>
        <authorList>
            <person name="Parey E."/>
            <person name="Louis A."/>
            <person name="Montfort J."/>
            <person name="Bouchez O."/>
            <person name="Roques C."/>
            <person name="Iampietro C."/>
            <person name="Lluch J."/>
            <person name="Castinel A."/>
            <person name="Donnadieu C."/>
            <person name="Desvignes T."/>
            <person name="Floi Bucao C."/>
            <person name="Jouanno E."/>
            <person name="Wen M."/>
            <person name="Mejri S."/>
            <person name="Dirks R."/>
            <person name="Jansen H."/>
            <person name="Henkel C."/>
            <person name="Chen W.J."/>
            <person name="Zahm M."/>
            <person name="Cabau C."/>
            <person name="Klopp C."/>
            <person name="Thompson A.W."/>
            <person name="Robinson-Rechavi M."/>
            <person name="Braasch I."/>
            <person name="Lecointre G."/>
            <person name="Bobe J."/>
            <person name="Postlethwait J.H."/>
            <person name="Berthelot C."/>
            <person name="Roest Crollius H."/>
            <person name="Guiguen Y."/>
        </authorList>
    </citation>
    <scope>NUCLEOTIDE SEQUENCE</scope>
    <source>
        <strain evidence="1">NC1722</strain>
    </source>
</reference>
<accession>A0AAD7SL73</accession>
<comment type="caution">
    <text evidence="1">The sequence shown here is derived from an EMBL/GenBank/DDBJ whole genome shotgun (WGS) entry which is preliminary data.</text>
</comment>
<sequence>MDGWESVFPGCNEGLARVLSWTVAHIHNSHHHSLVHSKEHLQGQSQLPSCSSPTAQNTIPFRTTRFLCSTRPHIALRRMSVSQRRPHLSSEAFVTDKITP</sequence>
<dbReference type="AlphaFoldDB" id="A0AAD7SL73"/>
<evidence type="ECO:0000313" key="1">
    <source>
        <dbReference type="EMBL" id="KAJ8404092.1"/>
    </source>
</evidence>
<evidence type="ECO:0000313" key="2">
    <source>
        <dbReference type="Proteomes" id="UP001221898"/>
    </source>
</evidence>
<organism evidence="1 2">
    <name type="scientific">Aldrovandia affinis</name>
    <dbReference type="NCBI Taxonomy" id="143900"/>
    <lineage>
        <taxon>Eukaryota</taxon>
        <taxon>Metazoa</taxon>
        <taxon>Chordata</taxon>
        <taxon>Craniata</taxon>
        <taxon>Vertebrata</taxon>
        <taxon>Euteleostomi</taxon>
        <taxon>Actinopterygii</taxon>
        <taxon>Neopterygii</taxon>
        <taxon>Teleostei</taxon>
        <taxon>Notacanthiformes</taxon>
        <taxon>Halosauridae</taxon>
        <taxon>Aldrovandia</taxon>
    </lineage>
</organism>
<keyword evidence="2" id="KW-1185">Reference proteome</keyword>
<proteinExistence type="predicted"/>
<protein>
    <submittedName>
        <fullName evidence="1">Uncharacterized protein</fullName>
    </submittedName>
</protein>
<dbReference type="EMBL" id="JAINUG010000055">
    <property type="protein sequence ID" value="KAJ8404092.1"/>
    <property type="molecule type" value="Genomic_DNA"/>
</dbReference>
<name>A0AAD7SL73_9TELE</name>
<dbReference type="Proteomes" id="UP001221898">
    <property type="component" value="Unassembled WGS sequence"/>
</dbReference>